<evidence type="ECO:0000313" key="2">
    <source>
        <dbReference type="EMBL" id="TGY16081.1"/>
    </source>
</evidence>
<feature type="transmembrane region" description="Helical" evidence="1">
    <location>
        <begin position="6"/>
        <end position="24"/>
    </location>
</feature>
<keyword evidence="1" id="KW-1133">Transmembrane helix</keyword>
<evidence type="ECO:0000313" key="3">
    <source>
        <dbReference type="Proteomes" id="UP000309117"/>
    </source>
</evidence>
<protein>
    <submittedName>
        <fullName evidence="2">Uncharacterized protein</fullName>
    </submittedName>
</protein>
<keyword evidence="1" id="KW-0472">Membrane</keyword>
<gene>
    <name evidence="2" type="ORF">E5351_04505</name>
</gene>
<feature type="transmembrane region" description="Helical" evidence="1">
    <location>
        <begin position="36"/>
        <end position="58"/>
    </location>
</feature>
<evidence type="ECO:0000256" key="1">
    <source>
        <dbReference type="SAM" id="Phobius"/>
    </source>
</evidence>
<reference evidence="2 3" key="1">
    <citation type="submission" date="2019-04" db="EMBL/GenBank/DDBJ databases">
        <title>Microbes associate with the intestines of laboratory mice.</title>
        <authorList>
            <person name="Navarre W."/>
            <person name="Wong E."/>
            <person name="Huang K."/>
            <person name="Tropini C."/>
            <person name="Ng K."/>
            <person name="Yu B."/>
        </authorList>
    </citation>
    <scope>NUCLEOTIDE SEQUENCE [LARGE SCALE GENOMIC DNA]</scope>
    <source>
        <strain evidence="2 3">NM61_E11</strain>
    </source>
</reference>
<dbReference type="EMBL" id="SRYV01000006">
    <property type="protein sequence ID" value="TGY16081.1"/>
    <property type="molecule type" value="Genomic_DNA"/>
</dbReference>
<accession>A0A4S2BN63</accession>
<comment type="caution">
    <text evidence="2">The sequence shown here is derived from an EMBL/GenBank/DDBJ whole genome shotgun (WGS) entry which is preliminary data.</text>
</comment>
<organism evidence="2 3">
    <name type="scientific">Lactobacillus intestinalis</name>
    <dbReference type="NCBI Taxonomy" id="151781"/>
    <lineage>
        <taxon>Bacteria</taxon>
        <taxon>Bacillati</taxon>
        <taxon>Bacillota</taxon>
        <taxon>Bacilli</taxon>
        <taxon>Lactobacillales</taxon>
        <taxon>Lactobacillaceae</taxon>
        <taxon>Lactobacillus</taxon>
    </lineage>
</organism>
<dbReference type="RefSeq" id="WP_004040257.1">
    <property type="nucleotide sequence ID" value="NZ_AQFR02000003.1"/>
</dbReference>
<proteinExistence type="predicted"/>
<dbReference type="AlphaFoldDB" id="A0A4S2BN63"/>
<dbReference type="Proteomes" id="UP000309117">
    <property type="component" value="Unassembled WGS sequence"/>
</dbReference>
<keyword evidence="1" id="KW-0812">Transmembrane</keyword>
<sequence>MNTIFTIMSIISVIGIILVWCSFWENLKQLTVFQKTSLLITSVGILIPFIVGFINGFLGH</sequence>
<name>A0A4S2BN63_9LACO</name>